<name>A0A4C2A5L0_EUMVA</name>
<accession>A0A4C2A5L0</accession>
<evidence type="ECO:0000313" key="2">
    <source>
        <dbReference type="Proteomes" id="UP000299102"/>
    </source>
</evidence>
<evidence type="ECO:0000313" key="1">
    <source>
        <dbReference type="EMBL" id="GBP94553.1"/>
    </source>
</evidence>
<comment type="caution">
    <text evidence="1">The sequence shown here is derived from an EMBL/GenBank/DDBJ whole genome shotgun (WGS) entry which is preliminary data.</text>
</comment>
<gene>
    <name evidence="1" type="ORF">EVAR_96130_1</name>
</gene>
<organism evidence="1 2">
    <name type="scientific">Eumeta variegata</name>
    <name type="common">Bagworm moth</name>
    <name type="synonym">Eumeta japonica</name>
    <dbReference type="NCBI Taxonomy" id="151549"/>
    <lineage>
        <taxon>Eukaryota</taxon>
        <taxon>Metazoa</taxon>
        <taxon>Ecdysozoa</taxon>
        <taxon>Arthropoda</taxon>
        <taxon>Hexapoda</taxon>
        <taxon>Insecta</taxon>
        <taxon>Pterygota</taxon>
        <taxon>Neoptera</taxon>
        <taxon>Endopterygota</taxon>
        <taxon>Lepidoptera</taxon>
        <taxon>Glossata</taxon>
        <taxon>Ditrysia</taxon>
        <taxon>Tineoidea</taxon>
        <taxon>Psychidae</taxon>
        <taxon>Oiketicinae</taxon>
        <taxon>Eumeta</taxon>
    </lineage>
</organism>
<sequence length="206" mass="23006">MCVSAPTHDWSLSLRCRTFVLRRDEARFACELVTHSTAEVRHENSGTVNLESVIITVYFAFDKSTATSLSKTNKHSSKRTRSDYICLAGALDEQRNNNLWIGRTAMRKGQRQEGTGERYDVKYSKYLKRTIGFSHYFCQLCIRKGQELLLTLLTHIAGLTPLGDKQLTGPLGGLFPRSLIVKPLAAARLLRTLDDINSGALADVTA</sequence>
<reference evidence="1 2" key="1">
    <citation type="journal article" date="2019" name="Commun. Biol.">
        <title>The bagworm genome reveals a unique fibroin gene that provides high tensile strength.</title>
        <authorList>
            <person name="Kono N."/>
            <person name="Nakamura H."/>
            <person name="Ohtoshi R."/>
            <person name="Tomita M."/>
            <person name="Numata K."/>
            <person name="Arakawa K."/>
        </authorList>
    </citation>
    <scope>NUCLEOTIDE SEQUENCE [LARGE SCALE GENOMIC DNA]</scope>
</reference>
<protein>
    <submittedName>
        <fullName evidence="1">Uncharacterized protein</fullName>
    </submittedName>
</protein>
<proteinExistence type="predicted"/>
<dbReference type="Proteomes" id="UP000299102">
    <property type="component" value="Unassembled WGS sequence"/>
</dbReference>
<dbReference type="AlphaFoldDB" id="A0A4C2A5L0"/>
<dbReference type="EMBL" id="BGZK01002519">
    <property type="protein sequence ID" value="GBP94553.1"/>
    <property type="molecule type" value="Genomic_DNA"/>
</dbReference>
<keyword evidence="2" id="KW-1185">Reference proteome</keyword>